<sequence>MSQMDKRSKVVHLGRNFDLGGFRLINFVRLGAASERVRQWRNHEGVRKWMYSDHVISKKEHLRFIEGLAKDRKNYFWMVADLEGEVGVISLNKVDFKNKNAYLGIYTNPDGRRGDAGKILIHLLKQLCFEIANLHSLRLEVIDGNERAVRFYRKVGFRKEGRLKEFVLKEGRWRDVIVMAMIHSKGSKR</sequence>
<dbReference type="Pfam" id="PF13420">
    <property type="entry name" value="Acetyltransf_4"/>
    <property type="match status" value="1"/>
</dbReference>
<dbReference type="GO" id="GO:0016747">
    <property type="term" value="F:acyltransferase activity, transferring groups other than amino-acyl groups"/>
    <property type="evidence" value="ECO:0007669"/>
    <property type="project" value="InterPro"/>
</dbReference>
<keyword evidence="2" id="KW-0012">Acyltransferase</keyword>
<keyword evidence="2" id="KW-0808">Transferase</keyword>
<keyword evidence="3" id="KW-1185">Reference proteome</keyword>
<evidence type="ECO:0000259" key="1">
    <source>
        <dbReference type="PROSITE" id="PS51186"/>
    </source>
</evidence>
<reference evidence="2 3" key="1">
    <citation type="journal article" date="2020" name="Nature">
        <title>Bacterial chemolithoautotrophy via manganese oxidation.</title>
        <authorList>
            <person name="Yu H."/>
            <person name="Leadbetter J.R."/>
        </authorList>
    </citation>
    <scope>NUCLEOTIDE SEQUENCE [LARGE SCALE GENOMIC DNA]</scope>
    <source>
        <strain evidence="2 3">Mn-1</strain>
    </source>
</reference>
<protein>
    <submittedName>
        <fullName evidence="2">UDP-4-amino-4, 6-dideoxy-N-acetyl-beta-L-altrosamine N-acetyltransferase</fullName>
        <ecNumber evidence="2">2.3.1.202</ecNumber>
    </submittedName>
</protein>
<accession>A0A7X6DTN5</accession>
<evidence type="ECO:0000313" key="2">
    <source>
        <dbReference type="EMBL" id="NKE73110.1"/>
    </source>
</evidence>
<comment type="caution">
    <text evidence="2">The sequence shown here is derived from an EMBL/GenBank/DDBJ whole genome shotgun (WGS) entry which is preliminary data.</text>
</comment>
<dbReference type="EMBL" id="VTOW01000005">
    <property type="protein sequence ID" value="NKE73110.1"/>
    <property type="molecule type" value="Genomic_DNA"/>
</dbReference>
<dbReference type="AlphaFoldDB" id="A0A7X6DTN5"/>
<evidence type="ECO:0000313" key="3">
    <source>
        <dbReference type="Proteomes" id="UP000534783"/>
    </source>
</evidence>
<proteinExistence type="predicted"/>
<dbReference type="SUPFAM" id="SSF55729">
    <property type="entry name" value="Acyl-CoA N-acyltransferases (Nat)"/>
    <property type="match status" value="1"/>
</dbReference>
<dbReference type="PANTHER" id="PTHR43415:SF3">
    <property type="entry name" value="GNAT-FAMILY ACETYLTRANSFERASE"/>
    <property type="match status" value="1"/>
</dbReference>
<dbReference type="InterPro" id="IPR020036">
    <property type="entry name" value="PseH"/>
</dbReference>
<feature type="domain" description="N-acetyltransferase" evidence="1">
    <location>
        <begin position="25"/>
        <end position="184"/>
    </location>
</feature>
<gene>
    <name evidence="2" type="primary">pseH</name>
    <name evidence="2" type="ORF">MNODULE_20350</name>
</gene>
<dbReference type="Proteomes" id="UP000534783">
    <property type="component" value="Unassembled WGS sequence"/>
</dbReference>
<dbReference type="PANTHER" id="PTHR43415">
    <property type="entry name" value="SPERMIDINE N(1)-ACETYLTRANSFERASE"/>
    <property type="match status" value="1"/>
</dbReference>
<dbReference type="Gene3D" id="3.40.630.30">
    <property type="match status" value="1"/>
</dbReference>
<dbReference type="NCBIfam" id="TIGR03585">
    <property type="entry name" value="PseH"/>
    <property type="match status" value="1"/>
</dbReference>
<dbReference type="PROSITE" id="PS51186">
    <property type="entry name" value="GNAT"/>
    <property type="match status" value="1"/>
</dbReference>
<organism evidence="2 3">
    <name type="scientific">Candidatus Manganitrophus noduliformans</name>
    <dbReference type="NCBI Taxonomy" id="2606439"/>
    <lineage>
        <taxon>Bacteria</taxon>
        <taxon>Pseudomonadati</taxon>
        <taxon>Nitrospirota</taxon>
        <taxon>Nitrospiria</taxon>
        <taxon>Candidatus Troglogloeales</taxon>
        <taxon>Candidatus Manganitrophaceae</taxon>
        <taxon>Candidatus Manganitrophus</taxon>
    </lineage>
</organism>
<dbReference type="EC" id="2.3.1.202" evidence="2"/>
<name>A0A7X6DTN5_9BACT</name>
<dbReference type="InterPro" id="IPR000182">
    <property type="entry name" value="GNAT_dom"/>
</dbReference>
<dbReference type="InterPro" id="IPR016181">
    <property type="entry name" value="Acyl_CoA_acyltransferase"/>
</dbReference>